<accession>A0A9D1T807</accession>
<dbReference type="NCBIfam" id="TIGR00486">
    <property type="entry name" value="YbgI_SA1388"/>
    <property type="match status" value="1"/>
</dbReference>
<evidence type="ECO:0000256" key="3">
    <source>
        <dbReference type="ARBA" id="ARBA00022723"/>
    </source>
</evidence>
<feature type="binding site" evidence="4">
    <location>
        <position position="64"/>
    </location>
    <ligand>
        <name>a divalent metal cation</name>
        <dbReference type="ChEBI" id="CHEBI:60240"/>
        <label>2</label>
    </ligand>
</feature>
<sequence length="261" mass="29379">MKCGELTDFLEKEIPLRAAESWDNPGLQVGRRDACVRRVYLALDATRQVIDHSIAWGADLLITHHPLMMEGIRKVNADDFHGEKILKMAEHHLAHYAMHTNYDVCRMGEICSRRLQLQETEILEVTEERADGVSRGIGTAGFLPRRMTAEECCAQVKRAFGLGQVRIFGDPRKEVFRAALCPGSGKSLLPRVFEKQADVYITGDIGHHDGIDAADQGLCIIDAGHYGLEHVFVEDMESYLRETFPELEVKAERGDWPFAFA</sequence>
<dbReference type="PANTHER" id="PTHR13799:SF14">
    <property type="entry name" value="GTP CYCLOHYDROLASE 1 TYPE 2 HOMOLOG"/>
    <property type="match status" value="1"/>
</dbReference>
<feature type="binding site" evidence="4">
    <location>
        <position position="225"/>
    </location>
    <ligand>
        <name>a divalent metal cation</name>
        <dbReference type="ChEBI" id="CHEBI:60240"/>
        <label>1</label>
    </ligand>
</feature>
<evidence type="ECO:0000256" key="4">
    <source>
        <dbReference type="PIRSR" id="PIRSR602678-1"/>
    </source>
</evidence>
<dbReference type="EMBL" id="DVOS01000031">
    <property type="protein sequence ID" value="HIV22870.1"/>
    <property type="molecule type" value="Genomic_DNA"/>
</dbReference>
<dbReference type="Pfam" id="PF01784">
    <property type="entry name" value="DUF34_NIF3"/>
    <property type="match status" value="1"/>
</dbReference>
<keyword evidence="3 4" id="KW-0479">Metal-binding</keyword>
<feature type="binding site" evidence="4">
    <location>
        <position position="103"/>
    </location>
    <ligand>
        <name>a divalent metal cation</name>
        <dbReference type="ChEBI" id="CHEBI:60240"/>
        <label>1</label>
    </ligand>
</feature>
<dbReference type="InterPro" id="IPR002678">
    <property type="entry name" value="DUF34/NIF3"/>
</dbReference>
<organism evidence="5 6">
    <name type="scientific">Candidatus Merdiplasma excrementigallinarum</name>
    <dbReference type="NCBI Taxonomy" id="2840864"/>
    <lineage>
        <taxon>Bacteria</taxon>
        <taxon>Bacillati</taxon>
        <taxon>Bacillota</taxon>
        <taxon>Clostridia</taxon>
        <taxon>Lachnospirales</taxon>
        <taxon>Lachnospiraceae</taxon>
        <taxon>Lachnospiraceae incertae sedis</taxon>
        <taxon>Candidatus Merdiplasma</taxon>
    </lineage>
</organism>
<dbReference type="SUPFAM" id="SSF102705">
    <property type="entry name" value="NIF3 (NGG1p interacting factor 3)-like"/>
    <property type="match status" value="1"/>
</dbReference>
<name>A0A9D1T807_9FIRM</name>
<dbReference type="InterPro" id="IPR036069">
    <property type="entry name" value="DUF34/NIF3_sf"/>
</dbReference>
<proteinExistence type="inferred from homology"/>
<evidence type="ECO:0000313" key="5">
    <source>
        <dbReference type="EMBL" id="HIV22870.1"/>
    </source>
</evidence>
<reference evidence="5" key="2">
    <citation type="journal article" date="2021" name="PeerJ">
        <title>Extensive microbial diversity within the chicken gut microbiome revealed by metagenomics and culture.</title>
        <authorList>
            <person name="Gilroy R."/>
            <person name="Ravi A."/>
            <person name="Getino M."/>
            <person name="Pursley I."/>
            <person name="Horton D.L."/>
            <person name="Alikhan N.F."/>
            <person name="Baker D."/>
            <person name="Gharbi K."/>
            <person name="Hall N."/>
            <person name="Watson M."/>
            <person name="Adriaenssens E.M."/>
            <person name="Foster-Nyarko E."/>
            <person name="Jarju S."/>
            <person name="Secka A."/>
            <person name="Antonio M."/>
            <person name="Oren A."/>
            <person name="Chaudhuri R.R."/>
            <person name="La Ragione R."/>
            <person name="Hildebrand F."/>
            <person name="Pallen M.J."/>
        </authorList>
    </citation>
    <scope>NUCLEOTIDE SEQUENCE</scope>
    <source>
        <strain evidence="5">ChiBcec6-7307</strain>
    </source>
</reference>
<dbReference type="Proteomes" id="UP000886889">
    <property type="component" value="Unassembled WGS sequence"/>
</dbReference>
<dbReference type="GO" id="GO:0046872">
    <property type="term" value="F:metal ion binding"/>
    <property type="evidence" value="ECO:0007669"/>
    <property type="project" value="UniProtKB-KW"/>
</dbReference>
<evidence type="ECO:0000256" key="2">
    <source>
        <dbReference type="ARBA" id="ARBA00022112"/>
    </source>
</evidence>
<comment type="similarity">
    <text evidence="1">Belongs to the GTP cyclohydrolase I type 2/NIF3 family.</text>
</comment>
<gene>
    <name evidence="5" type="ORF">IAC80_02900</name>
</gene>
<dbReference type="PANTHER" id="PTHR13799">
    <property type="entry name" value="NGG1 INTERACTING FACTOR 3"/>
    <property type="match status" value="1"/>
</dbReference>
<reference evidence="5" key="1">
    <citation type="submission" date="2020-10" db="EMBL/GenBank/DDBJ databases">
        <authorList>
            <person name="Gilroy R."/>
        </authorList>
    </citation>
    <scope>NUCLEOTIDE SEQUENCE</scope>
    <source>
        <strain evidence="5">ChiBcec6-7307</strain>
    </source>
</reference>
<feature type="binding site" evidence="4">
    <location>
        <position position="229"/>
    </location>
    <ligand>
        <name>a divalent metal cation</name>
        <dbReference type="ChEBI" id="CHEBI:60240"/>
        <label>1</label>
    </ligand>
</feature>
<protein>
    <recommendedName>
        <fullName evidence="2">GTP cyclohydrolase 1 type 2 homolog</fullName>
    </recommendedName>
</protein>
<dbReference type="GO" id="GO:0005737">
    <property type="term" value="C:cytoplasm"/>
    <property type="evidence" value="ECO:0007669"/>
    <property type="project" value="TreeGrafter"/>
</dbReference>
<dbReference type="FunFam" id="3.40.1390.30:FF:000001">
    <property type="entry name" value="GTP cyclohydrolase 1 type 2"/>
    <property type="match status" value="1"/>
</dbReference>
<dbReference type="AlphaFoldDB" id="A0A9D1T807"/>
<comment type="caution">
    <text evidence="5">The sequence shown here is derived from an EMBL/GenBank/DDBJ whole genome shotgun (WGS) entry which is preliminary data.</text>
</comment>
<evidence type="ECO:0000256" key="1">
    <source>
        <dbReference type="ARBA" id="ARBA00006964"/>
    </source>
</evidence>
<dbReference type="Gene3D" id="3.40.1390.30">
    <property type="entry name" value="NIF3 (NGG1p interacting factor 3)-like"/>
    <property type="match status" value="2"/>
</dbReference>
<feature type="binding site" evidence="4">
    <location>
        <position position="65"/>
    </location>
    <ligand>
        <name>a divalent metal cation</name>
        <dbReference type="ChEBI" id="CHEBI:60240"/>
        <label>1</label>
    </ligand>
</feature>
<evidence type="ECO:0000313" key="6">
    <source>
        <dbReference type="Proteomes" id="UP000886889"/>
    </source>
</evidence>